<evidence type="ECO:0000313" key="3">
    <source>
        <dbReference type="Proteomes" id="UP001595993"/>
    </source>
</evidence>
<keyword evidence="3" id="KW-1185">Reference proteome</keyword>
<dbReference type="RefSeq" id="WP_381196520.1">
    <property type="nucleotide sequence ID" value="NZ_JBHSFE010000014.1"/>
</dbReference>
<proteinExistence type="predicted"/>
<keyword evidence="1" id="KW-0812">Transmembrane</keyword>
<accession>A0ABV9G5M1</accession>
<reference evidence="3" key="1">
    <citation type="journal article" date="2019" name="Int. J. Syst. Evol. Microbiol.">
        <title>The Global Catalogue of Microorganisms (GCM) 10K type strain sequencing project: providing services to taxonomists for standard genome sequencing and annotation.</title>
        <authorList>
            <consortium name="The Broad Institute Genomics Platform"/>
            <consortium name="The Broad Institute Genome Sequencing Center for Infectious Disease"/>
            <person name="Wu L."/>
            <person name="Ma J."/>
        </authorList>
    </citation>
    <scope>NUCLEOTIDE SEQUENCE [LARGE SCALE GENOMIC DNA]</scope>
    <source>
        <strain evidence="3">CGMCC 4.7139</strain>
    </source>
</reference>
<dbReference type="EMBL" id="JBHSFE010000014">
    <property type="protein sequence ID" value="MFC4609581.1"/>
    <property type="molecule type" value="Genomic_DNA"/>
</dbReference>
<gene>
    <name evidence="2" type="ORF">ACFO9E_17410</name>
</gene>
<sequence length="157" mass="16829">MATLLLALAIIFTGLYAGFMLTFQISVMPALAKLPDDQFLPVMRRINEVVPRPVFLLLFFGIIAFPAAALAVPVDGRTDTQRWLIVAGLVSAVINHLITIAGNIPLNNALATAESAPPAAPDSEVRAAFEPRWNLLHLIRTLFTIAAFALLVGAALS</sequence>
<feature type="transmembrane region" description="Helical" evidence="1">
    <location>
        <begin position="83"/>
        <end position="104"/>
    </location>
</feature>
<keyword evidence="1" id="KW-1133">Transmembrane helix</keyword>
<dbReference type="Proteomes" id="UP001595993">
    <property type="component" value="Unassembled WGS sequence"/>
</dbReference>
<feature type="transmembrane region" description="Helical" evidence="1">
    <location>
        <begin position="56"/>
        <end position="74"/>
    </location>
</feature>
<feature type="transmembrane region" description="Helical" evidence="1">
    <location>
        <begin position="135"/>
        <end position="156"/>
    </location>
</feature>
<dbReference type="InterPro" id="IPR013901">
    <property type="entry name" value="Anthrone_oxy"/>
</dbReference>
<evidence type="ECO:0000313" key="2">
    <source>
        <dbReference type="EMBL" id="MFC4609581.1"/>
    </source>
</evidence>
<keyword evidence="1" id="KW-0472">Membrane</keyword>
<name>A0ABV9G5M1_9ACTN</name>
<protein>
    <submittedName>
        <fullName evidence="2">DUF1772 domain-containing protein</fullName>
    </submittedName>
</protein>
<dbReference type="Pfam" id="PF08592">
    <property type="entry name" value="Anthrone_oxy"/>
    <property type="match status" value="1"/>
</dbReference>
<comment type="caution">
    <text evidence="2">The sequence shown here is derived from an EMBL/GenBank/DDBJ whole genome shotgun (WGS) entry which is preliminary data.</text>
</comment>
<evidence type="ECO:0000256" key="1">
    <source>
        <dbReference type="SAM" id="Phobius"/>
    </source>
</evidence>
<organism evidence="2 3">
    <name type="scientific">Streptomyces maoxianensis</name>
    <dbReference type="NCBI Taxonomy" id="1459942"/>
    <lineage>
        <taxon>Bacteria</taxon>
        <taxon>Bacillati</taxon>
        <taxon>Actinomycetota</taxon>
        <taxon>Actinomycetes</taxon>
        <taxon>Kitasatosporales</taxon>
        <taxon>Streptomycetaceae</taxon>
        <taxon>Streptomyces</taxon>
    </lineage>
</organism>